<gene>
    <name evidence="1" type="ORF">FYJ37_17245</name>
</gene>
<evidence type="ECO:0000313" key="1">
    <source>
        <dbReference type="EMBL" id="MSS41994.1"/>
    </source>
</evidence>
<dbReference type="Proteomes" id="UP000462363">
    <property type="component" value="Unassembled WGS sequence"/>
</dbReference>
<proteinExistence type="predicted"/>
<dbReference type="EMBL" id="VUMB01000068">
    <property type="protein sequence ID" value="MSS41994.1"/>
    <property type="molecule type" value="Genomic_DNA"/>
</dbReference>
<protein>
    <submittedName>
        <fullName evidence="1">Uncharacterized protein</fullName>
    </submittedName>
</protein>
<comment type="caution">
    <text evidence="1">The sequence shown here is derived from an EMBL/GenBank/DDBJ whole genome shotgun (WGS) entry which is preliminary data.</text>
</comment>
<accession>A0A844FDR8</accession>
<dbReference type="AlphaFoldDB" id="A0A844FDR8"/>
<evidence type="ECO:0000313" key="2">
    <source>
        <dbReference type="Proteomes" id="UP000462363"/>
    </source>
</evidence>
<name>A0A844FDR8_CLOSV</name>
<dbReference type="RefSeq" id="WP_009248742.1">
    <property type="nucleotide sequence ID" value="NZ_AP024846.1"/>
</dbReference>
<sequence>MPGSPFQKWEYREVAVGIGCHIHVEVAAEEIVFPMRVPSPVAVRLRVLTFTVTGKTAVFLTIAGSLFSLLCGSADRSAVIGKSRMVRINQPFADRNT</sequence>
<organism evidence="1 2">
    <name type="scientific">Clostridium scindens (strain JCM 10418 / VPI 12708)</name>
    <dbReference type="NCBI Taxonomy" id="29347"/>
    <lineage>
        <taxon>Bacteria</taxon>
        <taxon>Bacillati</taxon>
        <taxon>Bacillota</taxon>
        <taxon>Clostridia</taxon>
        <taxon>Lachnospirales</taxon>
        <taxon>Lachnospiraceae</taxon>
    </lineage>
</organism>
<reference evidence="1 2" key="1">
    <citation type="submission" date="2019-08" db="EMBL/GenBank/DDBJ databases">
        <title>In-depth cultivation of the pig gut microbiome towards novel bacterial diversity and tailored functional studies.</title>
        <authorList>
            <person name="Wylensek D."/>
            <person name="Hitch T.C.A."/>
            <person name="Clavel T."/>
        </authorList>
    </citation>
    <scope>NUCLEOTIDE SEQUENCE [LARGE SCALE GENOMIC DNA]</scope>
    <source>
        <strain evidence="1 2">BL-389-WT-3D</strain>
    </source>
</reference>